<dbReference type="GO" id="GO:0000109">
    <property type="term" value="C:nucleotide-excision repair complex"/>
    <property type="evidence" value="ECO:0007669"/>
    <property type="project" value="TreeGrafter"/>
</dbReference>
<dbReference type="KEGG" id="tbl:TBLA_0G03080"/>
<evidence type="ECO:0000313" key="8">
    <source>
        <dbReference type="Proteomes" id="UP000002866"/>
    </source>
</evidence>
<reference evidence="7 8" key="1">
    <citation type="journal article" date="2011" name="Proc. Natl. Acad. Sci. U.S.A.">
        <title>Evolutionary erosion of yeast sex chromosomes by mating-type switching accidents.</title>
        <authorList>
            <person name="Gordon J.L."/>
            <person name="Armisen D."/>
            <person name="Proux-Wera E."/>
            <person name="Oheigeartaigh S.S."/>
            <person name="Byrne K.P."/>
            <person name="Wolfe K.H."/>
        </authorList>
    </citation>
    <scope>NUCLEOTIDE SEQUENCE [LARGE SCALE GENOMIC DNA]</scope>
    <source>
        <strain evidence="8">ATCC 34711 / CBS 6284 / DSM 70876 / NBRC 10599 / NRRL Y-10934 / UCD 77-7</strain>
    </source>
</reference>
<dbReference type="PANTHER" id="PTHR46202:SF1">
    <property type="entry name" value="DNA EXCISION REPAIR PROTEIN ERCC-8"/>
    <property type="match status" value="1"/>
</dbReference>
<dbReference type="InterPro" id="IPR042238">
    <property type="entry name" value="Rad28/ERCC8/Ckn1/ATCSA-1"/>
</dbReference>
<evidence type="ECO:0000256" key="6">
    <source>
        <dbReference type="SAM" id="MobiDB-lite"/>
    </source>
</evidence>
<dbReference type="InterPro" id="IPR036322">
    <property type="entry name" value="WD40_repeat_dom_sf"/>
</dbReference>
<name>I2H793_HENB6</name>
<feature type="compositionally biased region" description="Low complexity" evidence="6">
    <location>
        <begin position="135"/>
        <end position="151"/>
    </location>
</feature>
<evidence type="ECO:0000256" key="3">
    <source>
        <dbReference type="ARBA" id="ARBA00022763"/>
    </source>
</evidence>
<dbReference type="RefSeq" id="XP_004181764.1">
    <property type="nucleotide sequence ID" value="XM_004181716.1"/>
</dbReference>
<keyword evidence="3" id="KW-0227">DNA damage</keyword>
<gene>
    <name evidence="7" type="primary">TBLA0G03080</name>
    <name evidence="7" type="ORF">TBLA_0G03080</name>
</gene>
<evidence type="ECO:0000256" key="1">
    <source>
        <dbReference type="ARBA" id="ARBA00022574"/>
    </source>
</evidence>
<protein>
    <submittedName>
        <fullName evidence="7">Uncharacterized protein</fullName>
    </submittedName>
</protein>
<dbReference type="PROSITE" id="PS50082">
    <property type="entry name" value="WD_REPEATS_2"/>
    <property type="match status" value="1"/>
</dbReference>
<dbReference type="SUPFAM" id="SSF50978">
    <property type="entry name" value="WD40 repeat-like"/>
    <property type="match status" value="1"/>
</dbReference>
<organism evidence="7 8">
    <name type="scientific">Henningerozyma blattae (strain ATCC 34711 / CBS 6284 / DSM 70876 / NBRC 10599 / NRRL Y-10934 / UCD 77-7)</name>
    <name type="common">Yeast</name>
    <name type="synonym">Tetrapisispora blattae</name>
    <dbReference type="NCBI Taxonomy" id="1071380"/>
    <lineage>
        <taxon>Eukaryota</taxon>
        <taxon>Fungi</taxon>
        <taxon>Dikarya</taxon>
        <taxon>Ascomycota</taxon>
        <taxon>Saccharomycotina</taxon>
        <taxon>Saccharomycetes</taxon>
        <taxon>Saccharomycetales</taxon>
        <taxon>Saccharomycetaceae</taxon>
        <taxon>Henningerozyma</taxon>
    </lineage>
</organism>
<evidence type="ECO:0000313" key="7">
    <source>
        <dbReference type="EMBL" id="CCH62245.1"/>
    </source>
</evidence>
<sequence length="442" mass="48782">MNKLDYTRFCPRKIDYTKEFQLQLERIFEGNVPKLYKLRQRKNIESFLTCLDLDSEANEYLLIGKDDGSVELWDTDDRLTKNDTQYEVVNRRINFYKGTKTGNEIPTHSVSSSSNHRLIHSYTSNNRAYRMYRGSSSSASPSSSSSIQKEGSSTSTLSYHQYSINSILWYPRDNGMFFTGSGDRCVKIWDTNRFSPVQSVDLRFAVNEVSCSTNNVLGIASQDTVPRLIDLREAIGQGAITMGSRSRQPCKNALTSIQFNPVPSREHFILTGDRQSDVRLWDLRVPQQELAIWPGGTAGIAWEPEKAQEFCSMGTDGWLRIRAVGSDGSGRNSDHVGSGRVVGPRDPLRVSSGGETRKHTGRRITWCGNMVLCHTALGTVEAHVPATGRLWRTLEAEGIATDGAAHTGGLALQGGLGHPAGLRLFLGCGSTLVDCGGCSVEG</sequence>
<dbReference type="OMA" id="WNSEGSE"/>
<evidence type="ECO:0000256" key="2">
    <source>
        <dbReference type="ARBA" id="ARBA00022737"/>
    </source>
</evidence>
<dbReference type="GeneID" id="14497377"/>
<dbReference type="STRING" id="1071380.I2H793"/>
<dbReference type="Pfam" id="PF00400">
    <property type="entry name" value="WD40"/>
    <property type="match status" value="1"/>
</dbReference>
<keyword evidence="1 5" id="KW-0853">WD repeat</keyword>
<proteinExistence type="predicted"/>
<dbReference type="eggNOG" id="KOG4155">
    <property type="taxonomic scope" value="Eukaryota"/>
</dbReference>
<dbReference type="GO" id="GO:0006283">
    <property type="term" value="P:transcription-coupled nucleotide-excision repair"/>
    <property type="evidence" value="ECO:0007669"/>
    <property type="project" value="InterPro"/>
</dbReference>
<dbReference type="AlphaFoldDB" id="I2H793"/>
<dbReference type="EMBL" id="HE806322">
    <property type="protein sequence ID" value="CCH62245.1"/>
    <property type="molecule type" value="Genomic_DNA"/>
</dbReference>
<keyword evidence="4" id="KW-0234">DNA repair</keyword>
<feature type="region of interest" description="Disordered" evidence="6">
    <location>
        <begin position="132"/>
        <end position="151"/>
    </location>
</feature>
<dbReference type="PROSITE" id="PS50294">
    <property type="entry name" value="WD_REPEATS_REGION"/>
    <property type="match status" value="1"/>
</dbReference>
<dbReference type="InterPro" id="IPR015943">
    <property type="entry name" value="WD40/YVTN_repeat-like_dom_sf"/>
</dbReference>
<dbReference type="Gene3D" id="2.130.10.10">
    <property type="entry name" value="YVTN repeat-like/Quinoprotein amine dehydrogenase"/>
    <property type="match status" value="2"/>
</dbReference>
<dbReference type="InterPro" id="IPR020472">
    <property type="entry name" value="WD40_PAC1"/>
</dbReference>
<accession>I2H793</accession>
<dbReference type="PRINTS" id="PR00320">
    <property type="entry name" value="GPROTEINBRPT"/>
</dbReference>
<dbReference type="GO" id="GO:0031464">
    <property type="term" value="C:Cul4A-RING E3 ubiquitin ligase complex"/>
    <property type="evidence" value="ECO:0007669"/>
    <property type="project" value="TreeGrafter"/>
</dbReference>
<dbReference type="InterPro" id="IPR001680">
    <property type="entry name" value="WD40_rpt"/>
</dbReference>
<evidence type="ECO:0000256" key="5">
    <source>
        <dbReference type="PROSITE-ProRule" id="PRU00221"/>
    </source>
</evidence>
<dbReference type="FunCoup" id="I2H793">
    <property type="interactions" value="127"/>
</dbReference>
<dbReference type="HOGENOM" id="CLU_042821_0_0_1"/>
<dbReference type="Proteomes" id="UP000002866">
    <property type="component" value="Chromosome 7"/>
</dbReference>
<dbReference type="GO" id="GO:0043161">
    <property type="term" value="P:proteasome-mediated ubiquitin-dependent protein catabolic process"/>
    <property type="evidence" value="ECO:0007669"/>
    <property type="project" value="TreeGrafter"/>
</dbReference>
<keyword evidence="8" id="KW-1185">Reference proteome</keyword>
<evidence type="ECO:0000256" key="4">
    <source>
        <dbReference type="ARBA" id="ARBA00023204"/>
    </source>
</evidence>
<dbReference type="InParanoid" id="I2H793"/>
<dbReference type="GO" id="GO:0000209">
    <property type="term" value="P:protein polyubiquitination"/>
    <property type="evidence" value="ECO:0007669"/>
    <property type="project" value="TreeGrafter"/>
</dbReference>
<dbReference type="SMART" id="SM00320">
    <property type="entry name" value="WD40"/>
    <property type="match status" value="3"/>
</dbReference>
<feature type="region of interest" description="Disordered" evidence="6">
    <location>
        <begin position="329"/>
        <end position="357"/>
    </location>
</feature>
<feature type="repeat" description="WD" evidence="5">
    <location>
        <begin position="157"/>
        <end position="199"/>
    </location>
</feature>
<dbReference type="OrthoDB" id="361494at2759"/>
<keyword evidence="2" id="KW-0677">Repeat</keyword>
<dbReference type="PANTHER" id="PTHR46202">
    <property type="entry name" value="DNA EXCISION REPAIR PROTEIN ERCC-8"/>
    <property type="match status" value="1"/>
</dbReference>